<dbReference type="Proteomes" id="UP000216024">
    <property type="component" value="Unassembled WGS sequence"/>
</dbReference>
<keyword evidence="8" id="KW-1185">Reference proteome</keyword>
<dbReference type="GO" id="GO:0051287">
    <property type="term" value="F:NAD binding"/>
    <property type="evidence" value="ECO:0007669"/>
    <property type="project" value="InterPro"/>
</dbReference>
<comment type="similarity">
    <text evidence="1 4">Belongs to the D-isomer specific 2-hydroxyacid dehydrogenase family.</text>
</comment>
<dbReference type="AlphaFoldDB" id="A0A267MK32"/>
<dbReference type="PANTHER" id="PTHR42789">
    <property type="entry name" value="D-ISOMER SPECIFIC 2-HYDROXYACID DEHYDROGENASE FAMILY PROTEIN (AFU_ORTHOLOGUE AFUA_6G10090)"/>
    <property type="match status" value="1"/>
</dbReference>
<organism evidence="7 8">
    <name type="scientific">Anaeromicrobium sediminis</name>
    <dbReference type="NCBI Taxonomy" id="1478221"/>
    <lineage>
        <taxon>Bacteria</taxon>
        <taxon>Bacillati</taxon>
        <taxon>Bacillota</taxon>
        <taxon>Clostridia</taxon>
        <taxon>Peptostreptococcales</taxon>
        <taxon>Thermotaleaceae</taxon>
        <taxon>Anaeromicrobium</taxon>
    </lineage>
</organism>
<dbReference type="SUPFAM" id="SSF51735">
    <property type="entry name" value="NAD(P)-binding Rossmann-fold domains"/>
    <property type="match status" value="1"/>
</dbReference>
<dbReference type="InterPro" id="IPR006140">
    <property type="entry name" value="D-isomer_DH_NAD-bd"/>
</dbReference>
<proteinExistence type="inferred from homology"/>
<dbReference type="Pfam" id="PF02826">
    <property type="entry name" value="2-Hacid_dh_C"/>
    <property type="match status" value="1"/>
</dbReference>
<comment type="caution">
    <text evidence="7">The sequence shown here is derived from an EMBL/GenBank/DDBJ whole genome shotgun (WGS) entry which is preliminary data.</text>
</comment>
<evidence type="ECO:0000256" key="4">
    <source>
        <dbReference type="RuleBase" id="RU003719"/>
    </source>
</evidence>
<dbReference type="OrthoDB" id="9805416at2"/>
<gene>
    <name evidence="7" type="ORF">CCE28_11585</name>
</gene>
<name>A0A267MK32_9FIRM</name>
<dbReference type="Pfam" id="PF00389">
    <property type="entry name" value="2-Hacid_dh"/>
    <property type="match status" value="1"/>
</dbReference>
<feature type="domain" description="D-isomer specific 2-hydroxyacid dehydrogenase NAD-binding" evidence="6">
    <location>
        <begin position="113"/>
        <end position="280"/>
    </location>
</feature>
<dbReference type="InterPro" id="IPR050857">
    <property type="entry name" value="D-2-hydroxyacid_DH"/>
</dbReference>
<dbReference type="InterPro" id="IPR036291">
    <property type="entry name" value="NAD(P)-bd_dom_sf"/>
</dbReference>
<evidence type="ECO:0000259" key="5">
    <source>
        <dbReference type="Pfam" id="PF00389"/>
    </source>
</evidence>
<evidence type="ECO:0000256" key="1">
    <source>
        <dbReference type="ARBA" id="ARBA00005854"/>
    </source>
</evidence>
<dbReference type="EMBL" id="NIBG01000009">
    <property type="protein sequence ID" value="PAB59153.1"/>
    <property type="molecule type" value="Genomic_DNA"/>
</dbReference>
<dbReference type="SUPFAM" id="SSF52283">
    <property type="entry name" value="Formate/glycerate dehydrogenase catalytic domain-like"/>
    <property type="match status" value="1"/>
</dbReference>
<dbReference type="Gene3D" id="3.40.50.720">
    <property type="entry name" value="NAD(P)-binding Rossmann-like Domain"/>
    <property type="match status" value="2"/>
</dbReference>
<dbReference type="RefSeq" id="WP_095133883.1">
    <property type="nucleotide sequence ID" value="NZ_NIBG01000009.1"/>
</dbReference>
<keyword evidence="2 4" id="KW-0560">Oxidoreductase</keyword>
<reference evidence="7 8" key="1">
    <citation type="submission" date="2017-06" db="EMBL/GenBank/DDBJ databases">
        <title>Draft genome sequence of anaerobic fermentative bacterium Anaeromicrobium sediminis DY2726D isolated from West Pacific Ocean sediments.</title>
        <authorList>
            <person name="Zeng X."/>
        </authorList>
    </citation>
    <scope>NUCLEOTIDE SEQUENCE [LARGE SCALE GENOMIC DNA]</scope>
    <source>
        <strain evidence="7 8">DY2726D</strain>
    </source>
</reference>
<evidence type="ECO:0000259" key="6">
    <source>
        <dbReference type="Pfam" id="PF02826"/>
    </source>
</evidence>
<evidence type="ECO:0000256" key="2">
    <source>
        <dbReference type="ARBA" id="ARBA00023002"/>
    </source>
</evidence>
<sequence>MNTRVAIGTSSFCTKDDTAMKILENAGIEVITNPYGRRLTEEEIMVHLQEVDGLIAGLEPLSKKVLSSASKLKAIARVGIGMDNVDLEAAGGLGIKVSNTPDGPTEAVAEMTIAALLALNRKIITANIDLHSGNWKKSMGIGLKDLKVLIIGYGRIGSRVSSLLRILGAQVMISDPYLNKSQLTDGEILVSLEEGLQKCQVISLHASGTDVILGCEEFSKIQDGIILLNSARGNLVEEQALIKALDNGKIKAAWFDVFWKEPYNGPLAKYEQVLLTPHISTYTRQCRKAMEVAAVNNLLRDLGL</sequence>
<evidence type="ECO:0000313" key="7">
    <source>
        <dbReference type="EMBL" id="PAB59153.1"/>
    </source>
</evidence>
<evidence type="ECO:0000313" key="8">
    <source>
        <dbReference type="Proteomes" id="UP000216024"/>
    </source>
</evidence>
<evidence type="ECO:0000256" key="3">
    <source>
        <dbReference type="ARBA" id="ARBA00023027"/>
    </source>
</evidence>
<protein>
    <recommendedName>
        <fullName evidence="9">Hydroxyacid dehydrogenase</fullName>
    </recommendedName>
</protein>
<keyword evidence="3" id="KW-0520">NAD</keyword>
<evidence type="ECO:0008006" key="9">
    <source>
        <dbReference type="Google" id="ProtNLM"/>
    </source>
</evidence>
<dbReference type="GO" id="GO:0016616">
    <property type="term" value="F:oxidoreductase activity, acting on the CH-OH group of donors, NAD or NADP as acceptor"/>
    <property type="evidence" value="ECO:0007669"/>
    <property type="project" value="InterPro"/>
</dbReference>
<dbReference type="PANTHER" id="PTHR42789:SF1">
    <property type="entry name" value="D-ISOMER SPECIFIC 2-HYDROXYACID DEHYDROGENASE FAMILY PROTEIN (AFU_ORTHOLOGUE AFUA_6G10090)"/>
    <property type="match status" value="1"/>
</dbReference>
<accession>A0A267MK32</accession>
<dbReference type="InterPro" id="IPR006139">
    <property type="entry name" value="D-isomer_2_OHA_DH_cat_dom"/>
</dbReference>
<feature type="domain" description="D-isomer specific 2-hydroxyacid dehydrogenase catalytic" evidence="5">
    <location>
        <begin position="16"/>
        <end position="299"/>
    </location>
</feature>